<keyword evidence="9" id="KW-1185">Reference proteome</keyword>
<evidence type="ECO:0000256" key="1">
    <source>
        <dbReference type="ARBA" id="ARBA00010641"/>
    </source>
</evidence>
<dbReference type="InterPro" id="IPR036388">
    <property type="entry name" value="WH-like_DNA-bd_sf"/>
</dbReference>
<evidence type="ECO:0000259" key="7">
    <source>
        <dbReference type="Pfam" id="PF08281"/>
    </source>
</evidence>
<dbReference type="SUPFAM" id="SSF88946">
    <property type="entry name" value="Sigma2 domain of RNA polymerase sigma factors"/>
    <property type="match status" value="1"/>
</dbReference>
<dbReference type="SUPFAM" id="SSF88659">
    <property type="entry name" value="Sigma3 and sigma4 domains of RNA polymerase sigma factors"/>
    <property type="match status" value="1"/>
</dbReference>
<evidence type="ECO:0000256" key="2">
    <source>
        <dbReference type="ARBA" id="ARBA00023015"/>
    </source>
</evidence>
<evidence type="ECO:0000313" key="9">
    <source>
        <dbReference type="Proteomes" id="UP000275281"/>
    </source>
</evidence>
<dbReference type="EMBL" id="RPOK01000003">
    <property type="protein sequence ID" value="RPJ66721.1"/>
    <property type="molecule type" value="Genomic_DNA"/>
</dbReference>
<dbReference type="Pfam" id="PF08281">
    <property type="entry name" value="Sigma70_r4_2"/>
    <property type="match status" value="1"/>
</dbReference>
<feature type="domain" description="RNA polymerase sigma factor 70 region 4 type 2" evidence="7">
    <location>
        <begin position="122"/>
        <end position="173"/>
    </location>
</feature>
<dbReference type="Proteomes" id="UP000275281">
    <property type="component" value="Unassembled WGS sequence"/>
</dbReference>
<evidence type="ECO:0000256" key="5">
    <source>
        <dbReference type="ARBA" id="ARBA00023163"/>
    </source>
</evidence>
<dbReference type="GO" id="GO:0003677">
    <property type="term" value="F:DNA binding"/>
    <property type="evidence" value="ECO:0007669"/>
    <property type="project" value="UniProtKB-KW"/>
</dbReference>
<name>A0A3N5YMN8_9ALTE</name>
<evidence type="ECO:0000256" key="4">
    <source>
        <dbReference type="ARBA" id="ARBA00023125"/>
    </source>
</evidence>
<feature type="domain" description="RNA polymerase sigma-70 region 2" evidence="6">
    <location>
        <begin position="24"/>
        <end position="92"/>
    </location>
</feature>
<evidence type="ECO:0000256" key="3">
    <source>
        <dbReference type="ARBA" id="ARBA00023082"/>
    </source>
</evidence>
<dbReference type="PANTHER" id="PTHR43133:SF8">
    <property type="entry name" value="RNA POLYMERASE SIGMA FACTOR HI_1459-RELATED"/>
    <property type="match status" value="1"/>
</dbReference>
<dbReference type="Pfam" id="PF04542">
    <property type="entry name" value="Sigma70_r2"/>
    <property type="match status" value="1"/>
</dbReference>
<dbReference type="AlphaFoldDB" id="A0A3N5YMN8"/>
<protein>
    <submittedName>
        <fullName evidence="8">Sigma-70 family RNA polymerase sigma factor</fullName>
    </submittedName>
</protein>
<dbReference type="Gene3D" id="1.10.10.10">
    <property type="entry name" value="Winged helix-like DNA-binding domain superfamily/Winged helix DNA-binding domain"/>
    <property type="match status" value="1"/>
</dbReference>
<dbReference type="InterPro" id="IPR013249">
    <property type="entry name" value="RNA_pol_sigma70_r4_t2"/>
</dbReference>
<sequence length="185" mass="21275">MFKRQDDTLVKKALRGDERAWIALIERYEKAIYNYGIRMAGSHADAADLMQDIFLSVYKSLDSYRGGNEGSFKCWLFRIAHFRCVEFYRRKRPHDGLDDVPEQACEGTTPEQGVLNANEFGDLHVAMQTLPMNQKAVVELKFFGQFTFDEIASQLGISSNTVKSRLYSALDKLKYALEDNYADYQ</sequence>
<gene>
    <name evidence="8" type="ORF">DRW07_11640</name>
</gene>
<evidence type="ECO:0000259" key="6">
    <source>
        <dbReference type="Pfam" id="PF04542"/>
    </source>
</evidence>
<comment type="caution">
    <text evidence="8">The sequence shown here is derived from an EMBL/GenBank/DDBJ whole genome shotgun (WGS) entry which is preliminary data.</text>
</comment>
<dbReference type="OrthoDB" id="9784272at2"/>
<keyword evidence="2" id="KW-0805">Transcription regulation</keyword>
<comment type="similarity">
    <text evidence="1">Belongs to the sigma-70 factor family. ECF subfamily.</text>
</comment>
<dbReference type="InterPro" id="IPR013325">
    <property type="entry name" value="RNA_pol_sigma_r2"/>
</dbReference>
<keyword evidence="3" id="KW-0731">Sigma factor</keyword>
<dbReference type="GO" id="GO:0006352">
    <property type="term" value="P:DNA-templated transcription initiation"/>
    <property type="evidence" value="ECO:0007669"/>
    <property type="project" value="InterPro"/>
</dbReference>
<dbReference type="InterPro" id="IPR014284">
    <property type="entry name" value="RNA_pol_sigma-70_dom"/>
</dbReference>
<dbReference type="Gene3D" id="1.10.1740.10">
    <property type="match status" value="1"/>
</dbReference>
<dbReference type="PANTHER" id="PTHR43133">
    <property type="entry name" value="RNA POLYMERASE ECF-TYPE SIGMA FACTO"/>
    <property type="match status" value="1"/>
</dbReference>
<dbReference type="NCBIfam" id="TIGR02937">
    <property type="entry name" value="sigma70-ECF"/>
    <property type="match status" value="1"/>
</dbReference>
<evidence type="ECO:0000313" key="8">
    <source>
        <dbReference type="EMBL" id="RPJ66721.1"/>
    </source>
</evidence>
<dbReference type="RefSeq" id="WP_124028078.1">
    <property type="nucleotide sequence ID" value="NZ_JBHRSN010000006.1"/>
</dbReference>
<dbReference type="InterPro" id="IPR013324">
    <property type="entry name" value="RNA_pol_sigma_r3/r4-like"/>
</dbReference>
<dbReference type="InterPro" id="IPR039425">
    <property type="entry name" value="RNA_pol_sigma-70-like"/>
</dbReference>
<proteinExistence type="inferred from homology"/>
<dbReference type="GO" id="GO:0016987">
    <property type="term" value="F:sigma factor activity"/>
    <property type="evidence" value="ECO:0007669"/>
    <property type="project" value="UniProtKB-KW"/>
</dbReference>
<dbReference type="InterPro" id="IPR007627">
    <property type="entry name" value="RNA_pol_sigma70_r2"/>
</dbReference>
<dbReference type="CDD" id="cd06171">
    <property type="entry name" value="Sigma70_r4"/>
    <property type="match status" value="1"/>
</dbReference>
<reference evidence="8 9" key="1">
    <citation type="submission" date="2018-11" db="EMBL/GenBank/DDBJ databases">
        <authorList>
            <person name="Ye M.-Q."/>
            <person name="Du Z.-J."/>
        </authorList>
    </citation>
    <scope>NUCLEOTIDE SEQUENCE [LARGE SCALE GENOMIC DNA]</scope>
    <source>
        <strain evidence="8 9">U0105</strain>
    </source>
</reference>
<organism evidence="8 9">
    <name type="scientific">Alteromonas sediminis</name>
    <dbReference type="NCBI Taxonomy" id="2259342"/>
    <lineage>
        <taxon>Bacteria</taxon>
        <taxon>Pseudomonadati</taxon>
        <taxon>Pseudomonadota</taxon>
        <taxon>Gammaproteobacteria</taxon>
        <taxon>Alteromonadales</taxon>
        <taxon>Alteromonadaceae</taxon>
        <taxon>Alteromonas/Salinimonas group</taxon>
        <taxon>Alteromonas</taxon>
    </lineage>
</organism>
<keyword evidence="4" id="KW-0238">DNA-binding</keyword>
<keyword evidence="5" id="KW-0804">Transcription</keyword>
<accession>A0A3N5YMN8</accession>